<evidence type="ECO:0000313" key="1">
    <source>
        <dbReference type="EMBL" id="PWN45554.1"/>
    </source>
</evidence>
<dbReference type="InParanoid" id="A0A316W7J1"/>
<protein>
    <submittedName>
        <fullName evidence="1">Uncharacterized protein</fullName>
    </submittedName>
</protein>
<gene>
    <name evidence="1" type="ORF">IE81DRAFT_161472</name>
</gene>
<organism evidence="1 2">
    <name type="scientific">Ceraceosorus guamensis</name>
    <dbReference type="NCBI Taxonomy" id="1522189"/>
    <lineage>
        <taxon>Eukaryota</taxon>
        <taxon>Fungi</taxon>
        <taxon>Dikarya</taxon>
        <taxon>Basidiomycota</taxon>
        <taxon>Ustilaginomycotina</taxon>
        <taxon>Exobasidiomycetes</taxon>
        <taxon>Ceraceosorales</taxon>
        <taxon>Ceraceosoraceae</taxon>
        <taxon>Ceraceosorus</taxon>
    </lineage>
</organism>
<accession>A0A316W7J1</accession>
<reference evidence="1 2" key="1">
    <citation type="journal article" date="2018" name="Mol. Biol. Evol.">
        <title>Broad Genomic Sampling Reveals a Smut Pathogenic Ancestry of the Fungal Clade Ustilaginomycotina.</title>
        <authorList>
            <person name="Kijpornyongpan T."/>
            <person name="Mondo S.J."/>
            <person name="Barry K."/>
            <person name="Sandor L."/>
            <person name="Lee J."/>
            <person name="Lipzen A."/>
            <person name="Pangilinan J."/>
            <person name="LaButti K."/>
            <person name="Hainaut M."/>
            <person name="Henrissat B."/>
            <person name="Grigoriev I.V."/>
            <person name="Spatafora J.W."/>
            <person name="Aime M.C."/>
        </authorList>
    </citation>
    <scope>NUCLEOTIDE SEQUENCE [LARGE SCALE GENOMIC DNA]</scope>
    <source>
        <strain evidence="1 2">MCA 4658</strain>
    </source>
</reference>
<dbReference type="Proteomes" id="UP000245783">
    <property type="component" value="Unassembled WGS sequence"/>
</dbReference>
<dbReference type="EMBL" id="KZ819354">
    <property type="protein sequence ID" value="PWN45554.1"/>
    <property type="molecule type" value="Genomic_DNA"/>
</dbReference>
<keyword evidence="2" id="KW-1185">Reference proteome</keyword>
<dbReference type="RefSeq" id="XP_025372714.1">
    <property type="nucleotide sequence ID" value="XM_025510537.1"/>
</dbReference>
<evidence type="ECO:0000313" key="2">
    <source>
        <dbReference type="Proteomes" id="UP000245783"/>
    </source>
</evidence>
<name>A0A316W7J1_9BASI</name>
<dbReference type="AlphaFoldDB" id="A0A316W7J1"/>
<sequence length="167" mass="18745">MWLRQPPCVYAFPSIHPLVVSSDRNLAFVYALLSLDPSFTIGESLLALTLAHSRIQWCDRGWLRGRYERANGCAGERASHHRLRRRHSDANGDELGGRDLTLGMECCRFCVVSVRMTRNMGRMPTSERYNSTATDNQQSERCACGAASKRTASEVNPINDRNARSLA</sequence>
<proteinExistence type="predicted"/>
<dbReference type="GeneID" id="37032407"/>